<sequence length="239" mass="25802">MTRHTQASTPSREVAVFDLDGTLLSGDAFGLFLAHLLRRPPARAVAALATAPVWLPAFLLTPTRLAAERYLVWLAAVGISPQDFTVKAAHFAADHADPRSGRATPTVLARLREHQGRGDRVVVATGCASPLAEHLCDALGLGDVEVVASTLTRTRWGLPRAVPARGRGKVRALAAAGVSLPVDHAYTDSWTDLPLLRAARVAHVVNASPRHLRRFRRALGGDVDVMATTRYRRAPSRER</sequence>
<dbReference type="SUPFAM" id="SSF56784">
    <property type="entry name" value="HAD-like"/>
    <property type="match status" value="1"/>
</dbReference>
<proteinExistence type="predicted"/>
<keyword evidence="2" id="KW-1185">Reference proteome</keyword>
<dbReference type="Proteomes" id="UP000555552">
    <property type="component" value="Unassembled WGS sequence"/>
</dbReference>
<keyword evidence="1" id="KW-0378">Hydrolase</keyword>
<comment type="caution">
    <text evidence="1">The sequence shown here is derived from an EMBL/GenBank/DDBJ whole genome shotgun (WGS) entry which is preliminary data.</text>
</comment>
<dbReference type="GO" id="GO:0016787">
    <property type="term" value="F:hydrolase activity"/>
    <property type="evidence" value="ECO:0007669"/>
    <property type="project" value="UniProtKB-KW"/>
</dbReference>
<gene>
    <name evidence="1" type="ORF">HLB09_11270</name>
</gene>
<dbReference type="InterPro" id="IPR036412">
    <property type="entry name" value="HAD-like_sf"/>
</dbReference>
<dbReference type="PROSITE" id="PS01228">
    <property type="entry name" value="COF_1"/>
    <property type="match status" value="1"/>
</dbReference>
<organism evidence="1 2">
    <name type="scientific">Pseudokineococcus marinus</name>
    <dbReference type="NCBI Taxonomy" id="351215"/>
    <lineage>
        <taxon>Bacteria</taxon>
        <taxon>Bacillati</taxon>
        <taxon>Actinomycetota</taxon>
        <taxon>Actinomycetes</taxon>
        <taxon>Kineosporiales</taxon>
        <taxon>Kineosporiaceae</taxon>
        <taxon>Pseudokineococcus</taxon>
    </lineage>
</organism>
<dbReference type="Gene3D" id="1.20.1440.100">
    <property type="entry name" value="SG protein - dephosphorylation function"/>
    <property type="match status" value="1"/>
</dbReference>
<dbReference type="EMBL" id="JABEMA010000176">
    <property type="protein sequence ID" value="NNH23658.1"/>
    <property type="molecule type" value="Genomic_DNA"/>
</dbReference>
<dbReference type="AlphaFoldDB" id="A0A849C1V3"/>
<accession>A0A849C1V3</accession>
<name>A0A849C1V3_9ACTN</name>
<dbReference type="Pfam" id="PF12710">
    <property type="entry name" value="HAD"/>
    <property type="match status" value="1"/>
</dbReference>
<evidence type="ECO:0000313" key="2">
    <source>
        <dbReference type="Proteomes" id="UP000555552"/>
    </source>
</evidence>
<dbReference type="Gene3D" id="3.40.50.1000">
    <property type="entry name" value="HAD superfamily/HAD-like"/>
    <property type="match status" value="1"/>
</dbReference>
<evidence type="ECO:0000313" key="1">
    <source>
        <dbReference type="EMBL" id="NNH23658.1"/>
    </source>
</evidence>
<protein>
    <submittedName>
        <fullName evidence="1">Haloacid dehalogenase-like hydrolase</fullName>
    </submittedName>
</protein>
<reference evidence="1 2" key="1">
    <citation type="submission" date="2020-05" db="EMBL/GenBank/DDBJ databases">
        <title>MicrobeNet Type strains.</title>
        <authorList>
            <person name="Nicholson A.C."/>
        </authorList>
    </citation>
    <scope>NUCLEOTIDE SEQUENCE [LARGE SCALE GENOMIC DNA]</scope>
    <source>
        <strain evidence="1 2">JCM 14547</strain>
    </source>
</reference>
<dbReference type="InterPro" id="IPR023214">
    <property type="entry name" value="HAD_sf"/>
</dbReference>